<evidence type="ECO:0000256" key="3">
    <source>
        <dbReference type="ARBA" id="ARBA00023163"/>
    </source>
</evidence>
<keyword evidence="1" id="KW-0805">Transcription regulation</keyword>
<protein>
    <submittedName>
        <fullName evidence="5">Fis family transcriptional regulator</fullName>
    </submittedName>
</protein>
<evidence type="ECO:0000313" key="6">
    <source>
        <dbReference type="Proteomes" id="UP000031672"/>
    </source>
</evidence>
<dbReference type="SMART" id="SM00342">
    <property type="entry name" value="HTH_ARAC"/>
    <property type="match status" value="1"/>
</dbReference>
<accession>A0A0C2NNR2</accession>
<dbReference type="PRINTS" id="PR00032">
    <property type="entry name" value="HTHARAC"/>
</dbReference>
<reference evidence="5 6" key="1">
    <citation type="submission" date="2014-11" db="EMBL/GenBank/DDBJ databases">
        <title>Draft Genome Sequence of Vibrio piscirenalis strains CECT 8603T and CECT 8604, two marine Gammaproteobacterium isolated from cultured gilthead sea bream (Sparus aurata).</title>
        <authorList>
            <person name="Arahal D.R."/>
            <person name="Rodrigo-Torres L."/>
            <person name="Lucena T."/>
            <person name="Pujalte M.J."/>
        </authorList>
    </citation>
    <scope>NUCLEOTIDE SEQUENCE [LARGE SCALE GENOMIC DNA]</scope>
    <source>
        <strain evidence="5 6">DCR 1-4-2</strain>
    </source>
</reference>
<dbReference type="PROSITE" id="PS01124">
    <property type="entry name" value="HTH_ARAC_FAMILY_2"/>
    <property type="match status" value="1"/>
</dbReference>
<dbReference type="RefSeq" id="WP_040986621.1">
    <property type="nucleotide sequence ID" value="NZ_JTKH01000003.1"/>
</dbReference>
<evidence type="ECO:0000256" key="1">
    <source>
        <dbReference type="ARBA" id="ARBA00023015"/>
    </source>
</evidence>
<dbReference type="PANTHER" id="PTHR47894">
    <property type="entry name" value="HTH-TYPE TRANSCRIPTIONAL REGULATOR GADX"/>
    <property type="match status" value="1"/>
</dbReference>
<evidence type="ECO:0000256" key="2">
    <source>
        <dbReference type="ARBA" id="ARBA00023125"/>
    </source>
</evidence>
<name>A0A0C2KHP0_9VIBR</name>
<dbReference type="GO" id="GO:0005829">
    <property type="term" value="C:cytosol"/>
    <property type="evidence" value="ECO:0007669"/>
    <property type="project" value="TreeGrafter"/>
</dbReference>
<proteinExistence type="predicted"/>
<dbReference type="OrthoDB" id="6396588at2"/>
<dbReference type="AlphaFoldDB" id="A0A0C2KHP0"/>
<dbReference type="InterPro" id="IPR020449">
    <property type="entry name" value="Tscrpt_reg_AraC-type_HTH"/>
</dbReference>
<dbReference type="Pfam" id="PF12833">
    <property type="entry name" value="HTH_18"/>
    <property type="match status" value="1"/>
</dbReference>
<dbReference type="GO" id="GO:0003700">
    <property type="term" value="F:DNA-binding transcription factor activity"/>
    <property type="evidence" value="ECO:0007669"/>
    <property type="project" value="InterPro"/>
</dbReference>
<gene>
    <name evidence="5" type="ORF">OJ16_01375</name>
</gene>
<dbReference type="Proteomes" id="UP000031672">
    <property type="component" value="Unassembled WGS sequence"/>
</dbReference>
<keyword evidence="3" id="KW-0804">Transcription</keyword>
<dbReference type="EMBL" id="JTKH01000003">
    <property type="protein sequence ID" value="KII81873.1"/>
    <property type="molecule type" value="Genomic_DNA"/>
</dbReference>
<dbReference type="Gene3D" id="1.10.10.60">
    <property type="entry name" value="Homeodomain-like"/>
    <property type="match status" value="1"/>
</dbReference>
<sequence length="338" mass="39289">MTTDFSTQLPIFWFHCLDSAIKQRSQESADIWGGSTQYAQLCQAETVSAYQLEFAVNQLYLRYGDELIELFSQTAQHFDELEQGAPVLAMLTAPTLHAFCDLLCRYSFHLHPLLKIICRETEHGELELWTITQEYVDEITLMSHLSLGLYLSVILKLIRRYLKAPNLRLPIYINRITVAGDVMPLLERVFNIEVKPGYAARYFLFHPQLVEQAHRRYDPELHEHLKVLAEQQATHSLERSIIFKVNEVFKSKAVVDITLDSIAQELHMSGRTLNRKLQQEGVSFRRLYDKYRLEQSLNMLNQHNVNITHVALELGFSDSSAFTRAFKRWTGETPTQRR</sequence>
<accession>A0A0C2KHP0</accession>
<feature type="domain" description="HTH araC/xylS-type" evidence="4">
    <location>
        <begin position="239"/>
        <end position="338"/>
    </location>
</feature>
<dbReference type="InterPro" id="IPR009057">
    <property type="entry name" value="Homeodomain-like_sf"/>
</dbReference>
<evidence type="ECO:0000259" key="4">
    <source>
        <dbReference type="PROSITE" id="PS01124"/>
    </source>
</evidence>
<evidence type="ECO:0000313" key="5">
    <source>
        <dbReference type="EMBL" id="KII81873.1"/>
    </source>
</evidence>
<keyword evidence="2" id="KW-0238">DNA-binding</keyword>
<dbReference type="GO" id="GO:0000976">
    <property type="term" value="F:transcription cis-regulatory region binding"/>
    <property type="evidence" value="ECO:0007669"/>
    <property type="project" value="TreeGrafter"/>
</dbReference>
<organism evidence="5 6">
    <name type="scientific">Vibrio renipiscarius</name>
    <dbReference type="NCBI Taxonomy" id="1461322"/>
    <lineage>
        <taxon>Bacteria</taxon>
        <taxon>Pseudomonadati</taxon>
        <taxon>Pseudomonadota</taxon>
        <taxon>Gammaproteobacteria</taxon>
        <taxon>Vibrionales</taxon>
        <taxon>Vibrionaceae</taxon>
        <taxon>Vibrio</taxon>
    </lineage>
</organism>
<dbReference type="STRING" id="1461322.OJ16_01375"/>
<dbReference type="InterPro" id="IPR018060">
    <property type="entry name" value="HTH_AraC"/>
</dbReference>
<keyword evidence="6" id="KW-1185">Reference proteome</keyword>
<dbReference type="PANTHER" id="PTHR47894:SF1">
    <property type="entry name" value="HTH-TYPE TRANSCRIPTIONAL REGULATOR VQSM"/>
    <property type="match status" value="1"/>
</dbReference>
<comment type="caution">
    <text evidence="5">The sequence shown here is derived from an EMBL/GenBank/DDBJ whole genome shotgun (WGS) entry which is preliminary data.</text>
</comment>
<dbReference type="SUPFAM" id="SSF46689">
    <property type="entry name" value="Homeodomain-like"/>
    <property type="match status" value="1"/>
</dbReference>